<reference evidence="2 3" key="4">
    <citation type="journal article" date="2010" name="Environ. Microbiol.">
        <title>The bacterial genus Collimonas: mycophagy, weathering and other adaptive solutions to life in oligotrophic soil environments.</title>
        <authorList>
            <person name="Leveau J.H."/>
            <person name="Uroz S."/>
            <person name="de Boer W."/>
        </authorList>
    </citation>
    <scope>NUCLEOTIDE SEQUENCE [LARGE SCALE GENOMIC DNA]</scope>
    <source>
        <strain evidence="2 3">Ter331</strain>
    </source>
</reference>
<evidence type="ECO:0000256" key="1">
    <source>
        <dbReference type="SAM" id="SignalP"/>
    </source>
</evidence>
<evidence type="ECO:0000313" key="3">
    <source>
        <dbReference type="Proteomes" id="UP000008392"/>
    </source>
</evidence>
<dbReference type="EMBL" id="CP002745">
    <property type="protein sequence ID" value="AEK61323.1"/>
    <property type="molecule type" value="Genomic_DNA"/>
</dbReference>
<feature type="signal peptide" evidence="1">
    <location>
        <begin position="1"/>
        <end position="24"/>
    </location>
</feature>
<name>G0ABB7_COLFT</name>
<gene>
    <name evidence="2" type="ordered locus">CFU_1491</name>
</gene>
<reference evidence="2 3" key="3">
    <citation type="journal article" date="2008" name="FEMS Microbiol. Ecol.">
        <title>Identification and characterization of genes underlying chitinolysis in Collimonas fungivorans Ter331.</title>
        <authorList>
            <person name="Fritsche K."/>
            <person name="de Boer W."/>
            <person name="Gerards S."/>
            <person name="van den Berg M."/>
            <person name="van Veen J.A."/>
            <person name="Leveau J.H."/>
        </authorList>
    </citation>
    <scope>NUCLEOTIDE SEQUENCE [LARGE SCALE GENOMIC DNA]</scope>
    <source>
        <strain evidence="2 3">Ter331</strain>
    </source>
</reference>
<keyword evidence="1" id="KW-0732">Signal</keyword>
<keyword evidence="3" id="KW-1185">Reference proteome</keyword>
<sequence length="99" mass="10947">MTTMTIHKTLAAAMVLAAASLAVAQAQEAGPRVSLDPAKPQASEECRRLQDRVSELDRMDDERIARGGRTGAQQSPVQTKEWIDKERKDAKTKMFFAKC</sequence>
<dbReference type="KEGG" id="cfu:CFU_1491"/>
<dbReference type="Proteomes" id="UP000008392">
    <property type="component" value="Chromosome"/>
</dbReference>
<protein>
    <recommendedName>
        <fullName evidence="4">Secreted protein</fullName>
    </recommendedName>
</protein>
<accession>G0ABB7</accession>
<evidence type="ECO:0000313" key="2">
    <source>
        <dbReference type="EMBL" id="AEK61323.1"/>
    </source>
</evidence>
<proteinExistence type="predicted"/>
<reference evidence="2 3" key="1">
    <citation type="journal article" date="2004" name="Environ. Microbiol.">
        <title>Phylogeny-function analysis of (meta)genomic libraries: screening for expression of ribosomal RNA genes by large-insert library fluorescent in situ hybridization (LIL-FISH).</title>
        <authorList>
            <person name="Leveau J.H."/>
            <person name="Gerards S."/>
            <person name="de Boer W."/>
            <person name="van Veen J.A."/>
        </authorList>
    </citation>
    <scope>NUCLEOTIDE SEQUENCE [LARGE SCALE GENOMIC DNA]</scope>
    <source>
        <strain evidence="2 3">Ter331</strain>
    </source>
</reference>
<dbReference type="AlphaFoldDB" id="G0ABB7"/>
<dbReference type="HOGENOM" id="CLU_2492480_0_0_4"/>
<reference evidence="3" key="6">
    <citation type="submission" date="2011-05" db="EMBL/GenBank/DDBJ databases">
        <title>Complete sequence of Collimonas fungivorans Ter331.</title>
        <authorList>
            <person name="Leveau J.H."/>
        </authorList>
    </citation>
    <scope>NUCLEOTIDE SEQUENCE [LARGE SCALE GENOMIC DNA]</scope>
    <source>
        <strain evidence="3">Ter331</strain>
    </source>
</reference>
<dbReference type="STRING" id="1005048.CFU_1491"/>
<evidence type="ECO:0008006" key="4">
    <source>
        <dbReference type="Google" id="ProtNLM"/>
    </source>
</evidence>
<organism evidence="2 3">
    <name type="scientific">Collimonas fungivorans (strain Ter331)</name>
    <dbReference type="NCBI Taxonomy" id="1005048"/>
    <lineage>
        <taxon>Bacteria</taxon>
        <taxon>Pseudomonadati</taxon>
        <taxon>Pseudomonadota</taxon>
        <taxon>Betaproteobacteria</taxon>
        <taxon>Burkholderiales</taxon>
        <taxon>Oxalobacteraceae</taxon>
        <taxon>Collimonas</taxon>
    </lineage>
</organism>
<reference evidence="2 3" key="2">
    <citation type="journal article" date="2006" name="J. Microbiol. Methods">
        <title>Genomic flank-sequencing of plasposon insertion sites for rapid identification of functional genes.</title>
        <authorList>
            <person name="Leveau J.H."/>
            <person name="Gerards S."/>
            <person name="Fritsche K."/>
            <person name="Zondag G."/>
            <person name="van Veen J.A."/>
        </authorList>
    </citation>
    <scope>NUCLEOTIDE SEQUENCE [LARGE SCALE GENOMIC DNA]</scope>
    <source>
        <strain evidence="2 3">Ter331</strain>
    </source>
</reference>
<feature type="chain" id="PRO_5003396584" description="Secreted protein" evidence="1">
    <location>
        <begin position="25"/>
        <end position="99"/>
    </location>
</feature>
<reference evidence="2 3" key="5">
    <citation type="journal article" date="2011" name="ISME J.">
        <title>Dual transcriptional profiling of a bacterial/fungal confrontation: Collimonas fungivorans versus Aspergillus niger.</title>
        <authorList>
            <person name="Mela F."/>
            <person name="Fritsche K."/>
            <person name="de Boer W."/>
            <person name="van Veen J.A."/>
            <person name="de Graaff L.H."/>
            <person name="van den Berg M."/>
            <person name="Leveau J.H."/>
        </authorList>
    </citation>
    <scope>NUCLEOTIDE SEQUENCE [LARGE SCALE GENOMIC DNA]</scope>
    <source>
        <strain evidence="2 3">Ter331</strain>
    </source>
</reference>
<dbReference type="RefSeq" id="WP_014005477.1">
    <property type="nucleotide sequence ID" value="NC_015856.1"/>
</dbReference>